<name>A0A3A4KKP4_9NOCA</name>
<feature type="transmembrane region" description="Helical" evidence="1">
    <location>
        <begin position="279"/>
        <end position="298"/>
    </location>
</feature>
<feature type="transmembrane region" description="Helical" evidence="1">
    <location>
        <begin position="88"/>
        <end position="108"/>
    </location>
</feature>
<organism evidence="2 3">
    <name type="scientific">Nocardia panacis</name>
    <dbReference type="NCBI Taxonomy" id="2340916"/>
    <lineage>
        <taxon>Bacteria</taxon>
        <taxon>Bacillati</taxon>
        <taxon>Actinomycetota</taxon>
        <taxon>Actinomycetes</taxon>
        <taxon>Mycobacteriales</taxon>
        <taxon>Nocardiaceae</taxon>
        <taxon>Nocardia</taxon>
    </lineage>
</organism>
<dbReference type="OrthoDB" id="102112at2"/>
<dbReference type="EMBL" id="QZFU01000018">
    <property type="protein sequence ID" value="RJO75632.1"/>
    <property type="molecule type" value="Genomic_DNA"/>
</dbReference>
<feature type="transmembrane region" description="Helical" evidence="1">
    <location>
        <begin position="128"/>
        <end position="149"/>
    </location>
</feature>
<dbReference type="RefSeq" id="WP_120041206.1">
    <property type="nucleotide sequence ID" value="NZ_QZFU01000018.1"/>
</dbReference>
<accession>A0A3A4KKP4</accession>
<keyword evidence="1" id="KW-1133">Transmembrane helix</keyword>
<keyword evidence="3" id="KW-1185">Reference proteome</keyword>
<dbReference type="Proteomes" id="UP000266677">
    <property type="component" value="Unassembled WGS sequence"/>
</dbReference>
<comment type="caution">
    <text evidence="2">The sequence shown here is derived from an EMBL/GenBank/DDBJ whole genome shotgun (WGS) entry which is preliminary data.</text>
</comment>
<reference evidence="2 3" key="1">
    <citation type="submission" date="2018-09" db="EMBL/GenBank/DDBJ databases">
        <title>YIM PH21274 draft genome.</title>
        <authorList>
            <person name="Miao C."/>
        </authorList>
    </citation>
    <scope>NUCLEOTIDE SEQUENCE [LARGE SCALE GENOMIC DNA]</scope>
    <source>
        <strain evidence="2 3">YIM PH 21724</strain>
    </source>
</reference>
<feature type="transmembrane region" description="Helical" evidence="1">
    <location>
        <begin position="227"/>
        <end position="252"/>
    </location>
</feature>
<keyword evidence="1" id="KW-0812">Transmembrane</keyword>
<gene>
    <name evidence="2" type="ORF">D5S18_14515</name>
</gene>
<sequence>MSAVTSESDTVREESPSENPWTAAQKVGFRLFFALGSGLLVYVLFTNMATISVVLLPLKVLLAKIGGYLVGDGSVTSQLGRGDGLGDWYGMFAVVVLAIIAAVVWTLLDKRRDNYRKLGRALFEVTRFAVAVQLINYGLGKAIPIQMGFMNQPIYRLVPVGDLSLMDTLWGFMGASNAYTIVAGLVELSAGLMLLWRRTWLLGSLVGVVAMAQVFLLNLTYDVPVKMVAGTLLAASICLSAPFWTSLARVILNTGPVRPRELWDAPGGPRTRKWALRIGYFYVVVQTALMGVLFGTALHDMHTVRSGLDGVWQATSVRIDGSPARLNRGAPEPWANVAINDRPGDYTAFASQDPFGHTDRWALKITDTTLEIRKRLSDRPLEIRYRWDDEHTLVLTGTLDGHEFEGKYHRRAMKSSESGFRWVQPDLDPDVPKF</sequence>
<feature type="transmembrane region" description="Helical" evidence="1">
    <location>
        <begin position="169"/>
        <end position="188"/>
    </location>
</feature>
<dbReference type="AlphaFoldDB" id="A0A3A4KKP4"/>
<evidence type="ECO:0000256" key="1">
    <source>
        <dbReference type="SAM" id="Phobius"/>
    </source>
</evidence>
<feature type="transmembrane region" description="Helical" evidence="1">
    <location>
        <begin position="200"/>
        <end position="221"/>
    </location>
</feature>
<proteinExistence type="predicted"/>
<feature type="transmembrane region" description="Helical" evidence="1">
    <location>
        <begin position="31"/>
        <end position="56"/>
    </location>
</feature>
<evidence type="ECO:0008006" key="4">
    <source>
        <dbReference type="Google" id="ProtNLM"/>
    </source>
</evidence>
<evidence type="ECO:0000313" key="3">
    <source>
        <dbReference type="Proteomes" id="UP000266677"/>
    </source>
</evidence>
<protein>
    <recommendedName>
        <fullName evidence="4">DoxX family protein</fullName>
    </recommendedName>
</protein>
<evidence type="ECO:0000313" key="2">
    <source>
        <dbReference type="EMBL" id="RJO75632.1"/>
    </source>
</evidence>
<keyword evidence="1" id="KW-0472">Membrane</keyword>